<gene>
    <name evidence="1" type="ORF">SDC9_196750</name>
</gene>
<evidence type="ECO:0000313" key="1">
    <source>
        <dbReference type="EMBL" id="MPN49137.1"/>
    </source>
</evidence>
<organism evidence="1">
    <name type="scientific">bioreactor metagenome</name>
    <dbReference type="NCBI Taxonomy" id="1076179"/>
    <lineage>
        <taxon>unclassified sequences</taxon>
        <taxon>metagenomes</taxon>
        <taxon>ecological metagenomes</taxon>
    </lineage>
</organism>
<dbReference type="AlphaFoldDB" id="A0A645ID13"/>
<dbReference type="Gene3D" id="3.30.830.10">
    <property type="entry name" value="Metalloenzyme, LuxS/M16 peptidase-like"/>
    <property type="match status" value="1"/>
</dbReference>
<evidence type="ECO:0008006" key="2">
    <source>
        <dbReference type="Google" id="ProtNLM"/>
    </source>
</evidence>
<dbReference type="GO" id="GO:0046872">
    <property type="term" value="F:metal ion binding"/>
    <property type="evidence" value="ECO:0007669"/>
    <property type="project" value="InterPro"/>
</dbReference>
<protein>
    <recommendedName>
        <fullName evidence="2">Peptidase M16 C-terminal domain-containing protein</fullName>
    </recommendedName>
</protein>
<sequence>MVSAGVDEDKIRLAKEEIMAQLDGIKNGNLTPNELETTKKTLINAYRNLYDSPWDLVDFLCGESVCGSSYSVEDYIQKVFAVTVEEAVSASKRILPGTIYTLTGNGRR</sequence>
<proteinExistence type="predicted"/>
<accession>A0A645ID13</accession>
<dbReference type="SUPFAM" id="SSF63411">
    <property type="entry name" value="LuxS/MPP-like metallohydrolase"/>
    <property type="match status" value="1"/>
</dbReference>
<comment type="caution">
    <text evidence="1">The sequence shown here is derived from an EMBL/GenBank/DDBJ whole genome shotgun (WGS) entry which is preliminary data.</text>
</comment>
<reference evidence="1" key="1">
    <citation type="submission" date="2019-08" db="EMBL/GenBank/DDBJ databases">
        <authorList>
            <person name="Kucharzyk K."/>
            <person name="Murdoch R.W."/>
            <person name="Higgins S."/>
            <person name="Loffler F."/>
        </authorList>
    </citation>
    <scope>NUCLEOTIDE SEQUENCE</scope>
</reference>
<name>A0A645ID13_9ZZZZ</name>
<dbReference type="EMBL" id="VSSQ01112123">
    <property type="protein sequence ID" value="MPN49137.1"/>
    <property type="molecule type" value="Genomic_DNA"/>
</dbReference>
<dbReference type="InterPro" id="IPR011249">
    <property type="entry name" value="Metalloenz_LuxS/M16"/>
</dbReference>